<dbReference type="AlphaFoldDB" id="A0AAP0NH00"/>
<organism evidence="6 7">
    <name type="scientific">Liquidambar formosana</name>
    <name type="common">Formosan gum</name>
    <dbReference type="NCBI Taxonomy" id="63359"/>
    <lineage>
        <taxon>Eukaryota</taxon>
        <taxon>Viridiplantae</taxon>
        <taxon>Streptophyta</taxon>
        <taxon>Embryophyta</taxon>
        <taxon>Tracheophyta</taxon>
        <taxon>Spermatophyta</taxon>
        <taxon>Magnoliopsida</taxon>
        <taxon>eudicotyledons</taxon>
        <taxon>Gunneridae</taxon>
        <taxon>Pentapetalae</taxon>
        <taxon>Saxifragales</taxon>
        <taxon>Altingiaceae</taxon>
        <taxon>Liquidambar</taxon>
    </lineage>
</organism>
<evidence type="ECO:0000259" key="5">
    <source>
        <dbReference type="PROSITE" id="PS50137"/>
    </source>
</evidence>
<dbReference type="EMBL" id="JBBPBK010000013">
    <property type="protein sequence ID" value="KAK9272793.1"/>
    <property type="molecule type" value="Genomic_DNA"/>
</dbReference>
<dbReference type="GO" id="GO:0003723">
    <property type="term" value="F:RNA binding"/>
    <property type="evidence" value="ECO:0007669"/>
    <property type="project" value="UniProtKB-UniRule"/>
</dbReference>
<keyword evidence="2 3" id="KW-0694">RNA-binding</keyword>
<keyword evidence="1" id="KW-0677">Repeat</keyword>
<feature type="region of interest" description="Disordered" evidence="4">
    <location>
        <begin position="301"/>
        <end position="329"/>
    </location>
</feature>
<dbReference type="FunFam" id="3.30.160.20:FF:000071">
    <property type="entry name" value="Double-stranded RNA-binding protein 4"/>
    <property type="match status" value="1"/>
</dbReference>
<reference evidence="6 7" key="1">
    <citation type="journal article" date="2024" name="Plant J.">
        <title>Genome sequences and population genomics reveal climatic adaptation and genomic divergence between two closely related sweetgum species.</title>
        <authorList>
            <person name="Xu W.Q."/>
            <person name="Ren C.Q."/>
            <person name="Zhang X.Y."/>
            <person name="Comes H.P."/>
            <person name="Liu X.H."/>
            <person name="Li Y.G."/>
            <person name="Kettle C.J."/>
            <person name="Jalonen R."/>
            <person name="Gaisberger H."/>
            <person name="Ma Y.Z."/>
            <person name="Qiu Y.X."/>
        </authorList>
    </citation>
    <scope>NUCLEOTIDE SEQUENCE [LARGE SCALE GENOMIC DNA]</scope>
    <source>
        <strain evidence="6">Hangzhou</strain>
    </source>
</reference>
<name>A0AAP0NH00_LIQFO</name>
<keyword evidence="7" id="KW-1185">Reference proteome</keyword>
<evidence type="ECO:0000256" key="1">
    <source>
        <dbReference type="ARBA" id="ARBA00022737"/>
    </source>
</evidence>
<dbReference type="PANTHER" id="PTHR46031">
    <property type="match status" value="1"/>
</dbReference>
<feature type="domain" description="DRBM" evidence="5">
    <location>
        <begin position="26"/>
        <end position="95"/>
    </location>
</feature>
<proteinExistence type="predicted"/>
<comment type="caution">
    <text evidence="6">The sequence shown here is derived from an EMBL/GenBank/DDBJ whole genome shotgun (WGS) entry which is preliminary data.</text>
</comment>
<sequence>MSEPEKSEPTPPPSSSTTARVPEHLMHKNRLQEYTQRASIPLPIYQTINEGYQHAPQFRSSVLVDGAAYTSPNTFSHRKAAEQDVAKLALECISKKIKDEGCPLIREDTVFCKSILNEFAVKMNLEKPIYNTIQSEGLLPVFISSLVFNGVTYTGVAARNKKEAEQLGARAVILSILGNSGSGTLLSEIIKSKLKLFAALHKAKGSPYIHNSVVPVGVDMGNIQNTGNTPIILPSAGKEVEIAVGTDNVPTTAFPEAGQLTNLLVTPSAFHEFKTPKSEPSAEAIPPPIVFVPSVFEQPLGVESSSGKKRNRKNKKKSNKKSRIDPQLQVAVLSVNQAPPCSVAQ</sequence>
<dbReference type="Pfam" id="PF00035">
    <property type="entry name" value="dsrm"/>
    <property type="match status" value="2"/>
</dbReference>
<accession>A0AAP0NH00</accession>
<feature type="region of interest" description="Disordered" evidence="4">
    <location>
        <begin position="1"/>
        <end position="22"/>
    </location>
</feature>
<gene>
    <name evidence="6" type="ORF">L1049_003171</name>
</gene>
<dbReference type="PANTHER" id="PTHR46031:SF37">
    <property type="entry name" value="DRBM DOMAIN-CONTAINING PROTEIN"/>
    <property type="match status" value="1"/>
</dbReference>
<dbReference type="FunFam" id="3.30.160.20:FF:000199">
    <property type="entry name" value="Uncharacterized protein"/>
    <property type="match status" value="1"/>
</dbReference>
<dbReference type="SMART" id="SM00358">
    <property type="entry name" value="DSRM"/>
    <property type="match status" value="2"/>
</dbReference>
<evidence type="ECO:0000256" key="2">
    <source>
        <dbReference type="ARBA" id="ARBA00022884"/>
    </source>
</evidence>
<evidence type="ECO:0000256" key="3">
    <source>
        <dbReference type="PROSITE-ProRule" id="PRU00266"/>
    </source>
</evidence>
<dbReference type="PROSITE" id="PS50137">
    <property type="entry name" value="DS_RBD"/>
    <property type="match status" value="1"/>
</dbReference>
<dbReference type="SUPFAM" id="SSF54768">
    <property type="entry name" value="dsRNA-binding domain-like"/>
    <property type="match status" value="2"/>
</dbReference>
<evidence type="ECO:0000313" key="6">
    <source>
        <dbReference type="EMBL" id="KAK9272793.1"/>
    </source>
</evidence>
<evidence type="ECO:0000256" key="4">
    <source>
        <dbReference type="SAM" id="MobiDB-lite"/>
    </source>
</evidence>
<feature type="compositionally biased region" description="Basic residues" evidence="4">
    <location>
        <begin position="307"/>
        <end position="321"/>
    </location>
</feature>
<dbReference type="Proteomes" id="UP001415857">
    <property type="component" value="Unassembled WGS sequence"/>
</dbReference>
<dbReference type="Gene3D" id="3.30.160.20">
    <property type="match status" value="2"/>
</dbReference>
<protein>
    <recommendedName>
        <fullName evidence="5">DRBM domain-containing protein</fullName>
    </recommendedName>
</protein>
<dbReference type="InterPro" id="IPR014720">
    <property type="entry name" value="dsRBD_dom"/>
</dbReference>
<evidence type="ECO:0000313" key="7">
    <source>
        <dbReference type="Proteomes" id="UP001415857"/>
    </source>
</evidence>